<evidence type="ECO:0000256" key="1">
    <source>
        <dbReference type="ARBA" id="ARBA00023157"/>
    </source>
</evidence>
<comment type="caution">
    <text evidence="4">The sequence shown here is derived from an EMBL/GenBank/DDBJ whole genome shotgun (WGS) entry which is preliminary data.</text>
</comment>
<dbReference type="InterPro" id="IPR000602">
    <property type="entry name" value="Glyco_hydro_38_N"/>
</dbReference>
<evidence type="ECO:0000256" key="2">
    <source>
        <dbReference type="SAM" id="SignalP"/>
    </source>
</evidence>
<feature type="domain" description="Glycoside hydrolase family 38 central" evidence="3">
    <location>
        <begin position="300"/>
        <end position="364"/>
    </location>
</feature>
<dbReference type="GO" id="GO:0004559">
    <property type="term" value="F:alpha-mannosidase activity"/>
    <property type="evidence" value="ECO:0007669"/>
    <property type="project" value="InterPro"/>
</dbReference>
<dbReference type="InterPro" id="IPR011330">
    <property type="entry name" value="Glyco_hydro/deAcase_b/a-brl"/>
</dbReference>
<evidence type="ECO:0000313" key="5">
    <source>
        <dbReference type="Proteomes" id="UP000293331"/>
    </source>
</evidence>
<dbReference type="InterPro" id="IPR015341">
    <property type="entry name" value="Glyco_hydro_38_cen"/>
</dbReference>
<dbReference type="RefSeq" id="WP_129877775.1">
    <property type="nucleotide sequence ID" value="NZ_SEWG01000007.1"/>
</dbReference>
<dbReference type="GO" id="GO:0009313">
    <property type="term" value="P:oligosaccharide catabolic process"/>
    <property type="evidence" value="ECO:0007669"/>
    <property type="project" value="TreeGrafter"/>
</dbReference>
<keyword evidence="1" id="KW-1015">Disulfide bond</keyword>
<organism evidence="4 5">
    <name type="scientific">Mucilaginibacter terrigena</name>
    <dbReference type="NCBI Taxonomy" id="2492395"/>
    <lineage>
        <taxon>Bacteria</taxon>
        <taxon>Pseudomonadati</taxon>
        <taxon>Bacteroidota</taxon>
        <taxon>Sphingobacteriia</taxon>
        <taxon>Sphingobacteriales</taxon>
        <taxon>Sphingobacteriaceae</taxon>
        <taxon>Mucilaginibacter</taxon>
    </lineage>
</organism>
<name>A0A4Q5LI19_9SPHI</name>
<protein>
    <submittedName>
        <fullName evidence="4">Glycosyl hydrolase</fullName>
    </submittedName>
</protein>
<dbReference type="EMBL" id="SEWG01000007">
    <property type="protein sequence ID" value="RYU87306.1"/>
    <property type="molecule type" value="Genomic_DNA"/>
</dbReference>
<evidence type="ECO:0000313" key="4">
    <source>
        <dbReference type="EMBL" id="RYU87306.1"/>
    </source>
</evidence>
<sequence>MNFKLYKSFLFILIVTITTLHSRYASAQTAYYIDGYHGGIWGHYPDWNTRFMADLLKKNPNWKINIELEPETWARAMAVDPDAYADFKALFADQSLNGRIEYVNPEYAQSYNYNISGESIIRQFSYGMKMVRRHFPGAVFSSYSSEEPCFTSALPQILKSFGFKYASLKNPNTCWGGYARGHAGQLVNWIGPDGTAIIASPRYEVEKFAPRSTWQTIAWNNSPQYINAAFAAGMAHPVGMTLQDAGWKNGPFIGKGVKNGITSVYTTWRNYFGNIAKNDARQNWKVSQEDMLVSLVWGSQVMQQIAQRVRVSENKLIIAEKMAAMAKIYSGTKWPQAQLDSAWRTLLLAQHHDCWIVPYNGKDGDTWADKVNKWTINTNAICDSIINNAQAVINKKAVAANYITVYNTTGTDRDEFVSVETPAGTGSKPVTVLDSKGVQVPARLSADQTKLLFRARVPAMGYSVYQLKTNQSSAIKGASVSVLGDGSYLLETDLYKIIIDPAHGGVIKSLIAKKLNNKQFVDPKNTRSFNELRGNFYNDGGFKSTADNPANVEVLENGPLQIKLAIKGTINGSDYTQMLTVAQGQPRIDLGVNINWKGNPGIGQPTPANTYKLDNPVKAFYNDRDKLLAYFPLNLQGEKVYKNAPFDVTESKLTNTFFTRWDSIKNNVILNWVDVTDNNNQYGMALFTDHTTNYAHGRDFPLGLDIQYSGMGLWGRDHKITGPTTINYALIPHAGKWDKAGIQQQSNNWNEPLVAVAMSAQPAMPGRSLVKVPEGYEVSAINFEGNDMLVRLFNTGAGGVKSNVVFNCNADKVILAELDGRTVKRLSSTKLKGGGISTTIAMPKFGIRTIRLINARGI</sequence>
<dbReference type="GO" id="GO:0030246">
    <property type="term" value="F:carbohydrate binding"/>
    <property type="evidence" value="ECO:0007669"/>
    <property type="project" value="InterPro"/>
</dbReference>
<dbReference type="InterPro" id="IPR028995">
    <property type="entry name" value="Glyco_hydro_57/38_cen_sf"/>
</dbReference>
<keyword evidence="2" id="KW-0732">Signal</keyword>
<reference evidence="4 5" key="1">
    <citation type="submission" date="2019-02" db="EMBL/GenBank/DDBJ databases">
        <title>Bacterial novel species Mucilaginibacter sp. 17JY9-4 isolated from soil.</title>
        <authorList>
            <person name="Jung H.-Y."/>
        </authorList>
    </citation>
    <scope>NUCLEOTIDE SEQUENCE [LARGE SCALE GENOMIC DNA]</scope>
    <source>
        <strain evidence="4 5">17JY9-4</strain>
    </source>
</reference>
<proteinExistence type="predicted"/>
<dbReference type="SUPFAM" id="SSF88688">
    <property type="entry name" value="Families 57/38 glycoside transferase middle domain"/>
    <property type="match status" value="1"/>
</dbReference>
<dbReference type="AlphaFoldDB" id="A0A4Q5LI19"/>
<dbReference type="OrthoDB" id="9772207at2"/>
<dbReference type="InterPro" id="IPR011682">
    <property type="entry name" value="Glyco_hydro_38_C"/>
</dbReference>
<dbReference type="SUPFAM" id="SSF74650">
    <property type="entry name" value="Galactose mutarotase-like"/>
    <property type="match status" value="1"/>
</dbReference>
<dbReference type="InterPro" id="IPR011013">
    <property type="entry name" value="Gal_mutarotase_sf_dom"/>
</dbReference>
<dbReference type="SUPFAM" id="SSF88713">
    <property type="entry name" value="Glycoside hydrolase/deacetylase"/>
    <property type="match status" value="1"/>
</dbReference>
<dbReference type="Pfam" id="PF21260">
    <property type="entry name" value="Laman-like_dom"/>
    <property type="match status" value="1"/>
</dbReference>
<dbReference type="Gene3D" id="2.70.98.30">
    <property type="entry name" value="Golgi alpha-mannosidase II, domain 4"/>
    <property type="match status" value="2"/>
</dbReference>
<dbReference type="InterPro" id="IPR048534">
    <property type="entry name" value="Man2a1-like_dom"/>
</dbReference>
<accession>A0A4Q5LI19</accession>
<dbReference type="Pfam" id="PF01074">
    <property type="entry name" value="Glyco_hydro_38N"/>
    <property type="match status" value="1"/>
</dbReference>
<dbReference type="Pfam" id="PF07748">
    <property type="entry name" value="Glyco_hydro_38C"/>
    <property type="match status" value="1"/>
</dbReference>
<keyword evidence="5" id="KW-1185">Reference proteome</keyword>
<dbReference type="InterPro" id="IPR013780">
    <property type="entry name" value="Glyco_hydro_b"/>
</dbReference>
<keyword evidence="4" id="KW-0378">Hydrolase</keyword>
<gene>
    <name evidence="4" type="ORF">EWM62_16480</name>
</gene>
<dbReference type="GO" id="GO:0006013">
    <property type="term" value="P:mannose metabolic process"/>
    <property type="evidence" value="ECO:0007669"/>
    <property type="project" value="InterPro"/>
</dbReference>
<dbReference type="SMART" id="SM00872">
    <property type="entry name" value="Alpha-mann_mid"/>
    <property type="match status" value="1"/>
</dbReference>
<dbReference type="Gene3D" id="3.20.110.10">
    <property type="entry name" value="Glycoside hydrolase 38, N terminal domain"/>
    <property type="match status" value="1"/>
</dbReference>
<dbReference type="InterPro" id="IPR027291">
    <property type="entry name" value="Glyco_hydro_38_N_sf"/>
</dbReference>
<feature type="signal peptide" evidence="2">
    <location>
        <begin position="1"/>
        <end position="27"/>
    </location>
</feature>
<dbReference type="Gene3D" id="2.60.40.1180">
    <property type="entry name" value="Golgi alpha-mannosidase II"/>
    <property type="match status" value="1"/>
</dbReference>
<dbReference type="Proteomes" id="UP000293331">
    <property type="component" value="Unassembled WGS sequence"/>
</dbReference>
<dbReference type="PANTHER" id="PTHR46017">
    <property type="entry name" value="ALPHA-MANNOSIDASE 2C1"/>
    <property type="match status" value="1"/>
</dbReference>
<evidence type="ECO:0000259" key="3">
    <source>
        <dbReference type="SMART" id="SM00872"/>
    </source>
</evidence>
<feature type="chain" id="PRO_5020673539" evidence="2">
    <location>
        <begin position="28"/>
        <end position="858"/>
    </location>
</feature>
<dbReference type="PANTHER" id="PTHR46017:SF1">
    <property type="entry name" value="ALPHA-MANNOSIDASE 2C1"/>
    <property type="match status" value="1"/>
</dbReference>